<dbReference type="Proteomes" id="UP000075880">
    <property type="component" value="Unassembled WGS sequence"/>
</dbReference>
<name>A0AAG5CMV3_ANOAO</name>
<evidence type="ECO:0000313" key="3">
    <source>
        <dbReference type="Proteomes" id="UP000075880"/>
    </source>
</evidence>
<reference evidence="2" key="1">
    <citation type="submission" date="2024-04" db="UniProtKB">
        <authorList>
            <consortium name="EnsemblMetazoa"/>
        </authorList>
    </citation>
    <scope>IDENTIFICATION</scope>
    <source>
        <strain evidence="2">EBRO</strain>
    </source>
</reference>
<organism evidence="2 3">
    <name type="scientific">Anopheles atroparvus</name>
    <name type="common">European mosquito</name>
    <dbReference type="NCBI Taxonomy" id="41427"/>
    <lineage>
        <taxon>Eukaryota</taxon>
        <taxon>Metazoa</taxon>
        <taxon>Ecdysozoa</taxon>
        <taxon>Arthropoda</taxon>
        <taxon>Hexapoda</taxon>
        <taxon>Insecta</taxon>
        <taxon>Pterygota</taxon>
        <taxon>Neoptera</taxon>
        <taxon>Endopterygota</taxon>
        <taxon>Diptera</taxon>
        <taxon>Nematocera</taxon>
        <taxon>Culicoidea</taxon>
        <taxon>Culicidae</taxon>
        <taxon>Anophelinae</taxon>
        <taxon>Anopheles</taxon>
    </lineage>
</organism>
<feature type="compositionally biased region" description="Basic and acidic residues" evidence="1">
    <location>
        <begin position="156"/>
        <end position="172"/>
    </location>
</feature>
<keyword evidence="3" id="KW-1185">Reference proteome</keyword>
<protein>
    <submittedName>
        <fullName evidence="2">Uncharacterized protein</fullName>
    </submittedName>
</protein>
<accession>A0AAG5CMV3</accession>
<dbReference type="EnsemblMetazoa" id="ENSAATROPT000092">
    <property type="protein sequence ID" value="ENSAATROPP000086"/>
    <property type="gene ID" value="ENSAATROPG000076"/>
</dbReference>
<feature type="region of interest" description="Disordered" evidence="1">
    <location>
        <begin position="136"/>
        <end position="172"/>
    </location>
</feature>
<sequence>MIDPIVPNDAKEEGNDNLEQIETVAIEEEQLDVEDMMKTVNSSDEEIQIESQLVNVMPVVLARKRKDPIARITEMKAKLMKRGPPVSRIEEKRLTIQMRHGPDATKPRSVCDKVAQIQPQHPTTTVAEYQTPTTLNQGLKPAQKSPATSSTKTVQRKSEAPTNEKSDDVSPLKRDQISEFIFRGEEFVQMPKAVYERQIEGLKRKVARYENILLTMRDVMDEANFDDSFDS</sequence>
<proteinExistence type="predicted"/>
<evidence type="ECO:0000313" key="2">
    <source>
        <dbReference type="EnsemblMetazoa" id="ENSAATROPP000086"/>
    </source>
</evidence>
<dbReference type="AlphaFoldDB" id="A0AAG5CMV3"/>
<evidence type="ECO:0000256" key="1">
    <source>
        <dbReference type="SAM" id="MobiDB-lite"/>
    </source>
</evidence>